<evidence type="ECO:0000313" key="2">
    <source>
        <dbReference type="Proteomes" id="UP001293718"/>
    </source>
</evidence>
<dbReference type="EMBL" id="JAXOJX010000109">
    <property type="protein sequence ID" value="MDZ5461353.1"/>
    <property type="molecule type" value="Genomic_DNA"/>
</dbReference>
<dbReference type="RefSeq" id="WP_322468538.1">
    <property type="nucleotide sequence ID" value="NZ_JAXOJX010000109.1"/>
</dbReference>
<keyword evidence="2" id="KW-1185">Reference proteome</keyword>
<evidence type="ECO:0000313" key="1">
    <source>
        <dbReference type="EMBL" id="MDZ5461353.1"/>
    </source>
</evidence>
<accession>A0ABU5IR39</accession>
<sequence>MKSCVQAAAWRPALLRGVVACPGGGLEAVVSLAGMQFLRVPVPGVGEVWSRLIGTKVWVDVQRHRVCADVPVPPVRHGA</sequence>
<reference evidence="1 2" key="1">
    <citation type="submission" date="2023-11" db="EMBL/GenBank/DDBJ databases">
        <title>Draft genome of Azohydromonas lata strain H1 (DSM1123), a polyhydroxyalkanoate producer.</title>
        <authorList>
            <person name="Traversa D."/>
            <person name="D'Addabbo P."/>
            <person name="Pazzani C."/>
            <person name="Manzari C."/>
            <person name="Chiara M."/>
            <person name="Scrascia M."/>
        </authorList>
    </citation>
    <scope>NUCLEOTIDE SEQUENCE [LARGE SCALE GENOMIC DNA]</scope>
    <source>
        <strain evidence="1 2">H1</strain>
    </source>
</reference>
<name>A0ABU5IR39_9BURK</name>
<comment type="caution">
    <text evidence="1">The sequence shown here is derived from an EMBL/GenBank/DDBJ whole genome shotgun (WGS) entry which is preliminary data.</text>
</comment>
<proteinExistence type="predicted"/>
<organism evidence="1 2">
    <name type="scientific">Azohydromonas lata</name>
    <dbReference type="NCBI Taxonomy" id="45677"/>
    <lineage>
        <taxon>Bacteria</taxon>
        <taxon>Pseudomonadati</taxon>
        <taxon>Pseudomonadota</taxon>
        <taxon>Betaproteobacteria</taxon>
        <taxon>Burkholderiales</taxon>
        <taxon>Sphaerotilaceae</taxon>
        <taxon>Azohydromonas</taxon>
    </lineage>
</organism>
<protein>
    <submittedName>
        <fullName evidence="1">Uncharacterized protein</fullName>
    </submittedName>
</protein>
<dbReference type="Proteomes" id="UP001293718">
    <property type="component" value="Unassembled WGS sequence"/>
</dbReference>
<gene>
    <name evidence="1" type="ORF">SM757_32740</name>
</gene>